<protein>
    <submittedName>
        <fullName evidence="1">Para-aminobenzoate synthase, subunit I</fullName>
    </submittedName>
</protein>
<dbReference type="InterPro" id="IPR043131">
    <property type="entry name" value="BCAT-like_N"/>
</dbReference>
<dbReference type="InterPro" id="IPR005801">
    <property type="entry name" value="ADC_synthase"/>
</dbReference>
<dbReference type="GO" id="GO:0000162">
    <property type="term" value="P:L-tryptophan biosynthetic process"/>
    <property type="evidence" value="ECO:0007669"/>
    <property type="project" value="TreeGrafter"/>
</dbReference>
<dbReference type="InterPro" id="IPR043132">
    <property type="entry name" value="BCAT-like_C"/>
</dbReference>
<name>A0A2Z6ES91_9BURK</name>
<dbReference type="SUPFAM" id="SSF56322">
    <property type="entry name" value="ADC synthase"/>
    <property type="match status" value="1"/>
</dbReference>
<dbReference type="Gene3D" id="3.20.10.10">
    <property type="entry name" value="D-amino Acid Aminotransferase, subunit A, domain 2"/>
    <property type="match status" value="1"/>
</dbReference>
<reference evidence="1 2" key="1">
    <citation type="journal article" date="2018" name="Microbes Environ.">
        <title>Comparative Genomic Insights into Endofungal Lifestyles of Two Bacterial Endosymbionts, Mycoavidus cysteinexigens and Burkholderia rhizoxinica.</title>
        <authorList>
            <person name="Sharmin D."/>
            <person name="Guo Y."/>
            <person name="Nishizawa T."/>
            <person name="Ohshima S."/>
            <person name="Sato Y."/>
            <person name="Takashima Y."/>
            <person name="Narisawa K."/>
            <person name="Ohta H."/>
        </authorList>
    </citation>
    <scope>NUCLEOTIDE SEQUENCE [LARGE SCALE GENOMIC DNA]</scope>
    <source>
        <strain evidence="1 2">B1-EB</strain>
    </source>
</reference>
<dbReference type="InterPro" id="IPR001544">
    <property type="entry name" value="Aminotrans_IV"/>
</dbReference>
<dbReference type="InterPro" id="IPR015890">
    <property type="entry name" value="Chorismate_C"/>
</dbReference>
<gene>
    <name evidence="1" type="ORF">MCB1EB_0116</name>
</gene>
<dbReference type="PANTHER" id="PTHR11236">
    <property type="entry name" value="AMINOBENZOATE/ANTHRANILATE SYNTHASE"/>
    <property type="match status" value="1"/>
</dbReference>
<dbReference type="SUPFAM" id="SSF56752">
    <property type="entry name" value="D-aminoacid aminotransferase-like PLP-dependent enzymes"/>
    <property type="match status" value="1"/>
</dbReference>
<dbReference type="InterPro" id="IPR019999">
    <property type="entry name" value="Anth_synth_I-like"/>
</dbReference>
<organism evidence="1 2">
    <name type="scientific">Mycoavidus cysteinexigens</name>
    <dbReference type="NCBI Taxonomy" id="1553431"/>
    <lineage>
        <taxon>Bacteria</taxon>
        <taxon>Pseudomonadati</taxon>
        <taxon>Pseudomonadota</taxon>
        <taxon>Betaproteobacteria</taxon>
        <taxon>Burkholderiales</taxon>
        <taxon>Burkholderiaceae</taxon>
        <taxon>Mycoavidus</taxon>
    </lineage>
</organism>
<sequence>MAITELIHPDCFALLDDCNASEAAPTSRLYTDLAHQRICPDLAAWESVCSAVEADLRAGLHGVVLADYEWGVQAQLKPQKGEAAAASGSNAPSFRFLLFRECAHLSRPEVDAWLVMRDAVTPEPSIAGIAEVRPSVQPADFDQALSSIQAALSAGEAYQINYTYRLHFSAFGAPMGLYRRLRARQPVPYGALIALPNERWIISCSPELFLRHQAGQITAQPMKGTAARSGENLADANASATLASDPKTCAENLMIVDLLRNDISRIAQTGSVQVPELFSVEPHATVWQMTSTVTAQLRAEVNFATVMRALFPSGSITGAPKYRAMQLIGELENTQRGLYTGAVGWLDAPSPSASPSPTCGDFCLSVAIRTLTLDAQRVDRLRDGCLGIGAGIVYDSVAAHESAECALKADFLTKMDPGFALIETMYATREHGVRYLERHWERLYKAASYFGFKWDMNALRMALDTAIASLPVGSAQRLRVTLDKPGRVEITSMPFVPLTQPVSLRLAIDVGFTPVAAEDIWLRYKTTVRGNYERALAEAKRFNAFDLLFCNTRGEITEGARSNVFIQLKGHWFTPPVTSGLLPGVMRAVLLDDASWGATERVLTLADLYAAKKIIVCNALHGVLEAKLAQFS</sequence>
<evidence type="ECO:0000313" key="1">
    <source>
        <dbReference type="EMBL" id="BBE08277.1"/>
    </source>
</evidence>
<dbReference type="EMBL" id="AP018150">
    <property type="protein sequence ID" value="BBE08277.1"/>
    <property type="molecule type" value="Genomic_DNA"/>
</dbReference>
<dbReference type="GO" id="GO:0046820">
    <property type="term" value="F:4-amino-4-deoxychorismate synthase activity"/>
    <property type="evidence" value="ECO:0007669"/>
    <property type="project" value="TreeGrafter"/>
</dbReference>
<dbReference type="InterPro" id="IPR036038">
    <property type="entry name" value="Aminotransferase-like"/>
</dbReference>
<dbReference type="KEGG" id="mcys:MCB1EB_0116"/>
<dbReference type="Pfam" id="PF01063">
    <property type="entry name" value="Aminotran_4"/>
    <property type="match status" value="1"/>
</dbReference>
<dbReference type="Gene3D" id="3.60.120.10">
    <property type="entry name" value="Anthranilate synthase"/>
    <property type="match status" value="1"/>
</dbReference>
<evidence type="ECO:0000313" key="2">
    <source>
        <dbReference type="Proteomes" id="UP000282597"/>
    </source>
</evidence>
<dbReference type="Pfam" id="PF00425">
    <property type="entry name" value="Chorismate_bind"/>
    <property type="match status" value="1"/>
</dbReference>
<dbReference type="RefSeq" id="WP_045363718.1">
    <property type="nucleotide sequence ID" value="NZ_AP018150.1"/>
</dbReference>
<accession>A0A2Z6ES91</accession>
<dbReference type="PRINTS" id="PR00095">
    <property type="entry name" value="ANTSNTHASEI"/>
</dbReference>
<dbReference type="AlphaFoldDB" id="A0A2Z6ES91"/>
<proteinExistence type="predicted"/>
<keyword evidence="2" id="KW-1185">Reference proteome</keyword>
<dbReference type="PANTHER" id="PTHR11236:SF50">
    <property type="entry name" value="AMINODEOXYCHORISMATE SYNTHASE COMPONENT 1"/>
    <property type="match status" value="1"/>
</dbReference>
<dbReference type="Proteomes" id="UP000282597">
    <property type="component" value="Chromosome"/>
</dbReference>
<dbReference type="Gene3D" id="3.30.470.10">
    <property type="match status" value="1"/>
</dbReference>